<feature type="domain" description="CBS" evidence="4">
    <location>
        <begin position="99"/>
        <end position="158"/>
    </location>
</feature>
<dbReference type="SUPFAM" id="SSF54631">
    <property type="entry name" value="CBS-domain pair"/>
    <property type="match status" value="1"/>
</dbReference>
<evidence type="ECO:0000256" key="1">
    <source>
        <dbReference type="ARBA" id="ARBA00023122"/>
    </source>
</evidence>
<dbReference type="Pfam" id="PF00571">
    <property type="entry name" value="CBS"/>
    <property type="match status" value="2"/>
</dbReference>
<dbReference type="Pfam" id="PF04972">
    <property type="entry name" value="BON"/>
    <property type="match status" value="1"/>
</dbReference>
<accession>A0A848EDS4</accession>
<dbReference type="InterPro" id="IPR051257">
    <property type="entry name" value="Diverse_CBS-Domain"/>
</dbReference>
<protein>
    <submittedName>
        <fullName evidence="5">CBS domain-containing protein</fullName>
    </submittedName>
</protein>
<evidence type="ECO:0000256" key="2">
    <source>
        <dbReference type="PROSITE-ProRule" id="PRU00703"/>
    </source>
</evidence>
<dbReference type="PANTHER" id="PTHR43080:SF2">
    <property type="entry name" value="CBS DOMAIN-CONTAINING PROTEIN"/>
    <property type="match status" value="1"/>
</dbReference>
<dbReference type="EMBL" id="JABBKX010000002">
    <property type="protein sequence ID" value="NMJ41485.1"/>
    <property type="molecule type" value="Genomic_DNA"/>
</dbReference>
<dbReference type="Proteomes" id="UP000548582">
    <property type="component" value="Unassembled WGS sequence"/>
</dbReference>
<evidence type="ECO:0000259" key="4">
    <source>
        <dbReference type="PROSITE" id="PS51371"/>
    </source>
</evidence>
<dbReference type="AlphaFoldDB" id="A0A848EDS4"/>
<dbReference type="Gene3D" id="3.10.580.10">
    <property type="entry name" value="CBS-domain"/>
    <property type="match status" value="1"/>
</dbReference>
<keyword evidence="1 2" id="KW-0129">CBS domain</keyword>
<sequence length="234" mass="25397">MTMDALQARDLMTTPVVTVPPDMAVEAIARLLARRGITAAPVVDGDGALLGLVTAADLTCRLSEPPAAEPSWLRWLLADPSKAAIRYARAHGFVARDVMSLEIDTIPPDLPAAGIASLLESKGIRRVLVTERGRLRGIVSRSDLLHAVTGERVEPTDLPDARIRTAILAAMRRESWADLFHTQVEVHDGVVEFHGFAPGREVQRALRVLAEHVPGVKGVRDLTEPVLPLEQVML</sequence>
<name>A0A848EDS4_9PROT</name>
<proteinExistence type="predicted"/>
<reference evidence="5 6" key="1">
    <citation type="submission" date="2020-03" db="EMBL/GenBank/DDBJ databases">
        <authorList>
            <person name="Sun Q."/>
        </authorList>
    </citation>
    <scope>NUCLEOTIDE SEQUENCE [LARGE SCALE GENOMIC DNA]</scope>
    <source>
        <strain evidence="5 6">JC162</strain>
    </source>
</reference>
<dbReference type="InterPro" id="IPR000644">
    <property type="entry name" value="CBS_dom"/>
</dbReference>
<dbReference type="PIRSF" id="PIRSF036990">
    <property type="entry name" value="UCP036990_CBS_BON"/>
    <property type="match status" value="1"/>
</dbReference>
<dbReference type="InterPro" id="IPR007055">
    <property type="entry name" value="BON_dom"/>
</dbReference>
<organism evidence="5 6">
    <name type="scientific">Neoroseomonas marina</name>
    <dbReference type="NCBI Taxonomy" id="1232220"/>
    <lineage>
        <taxon>Bacteria</taxon>
        <taxon>Pseudomonadati</taxon>
        <taxon>Pseudomonadota</taxon>
        <taxon>Alphaproteobacteria</taxon>
        <taxon>Acetobacterales</taxon>
        <taxon>Acetobacteraceae</taxon>
        <taxon>Neoroseomonas</taxon>
    </lineage>
</organism>
<keyword evidence="6" id="KW-1185">Reference proteome</keyword>
<evidence type="ECO:0000313" key="5">
    <source>
        <dbReference type="EMBL" id="NMJ41485.1"/>
    </source>
</evidence>
<dbReference type="Gene3D" id="3.30.1340.30">
    <property type="match status" value="1"/>
</dbReference>
<feature type="domain" description="CBS" evidence="4">
    <location>
        <begin position="12"/>
        <end position="69"/>
    </location>
</feature>
<gene>
    <name evidence="5" type="ORF">GWK16_09555</name>
</gene>
<evidence type="ECO:0000313" key="6">
    <source>
        <dbReference type="Proteomes" id="UP000548582"/>
    </source>
</evidence>
<dbReference type="PROSITE" id="PS50914">
    <property type="entry name" value="BON"/>
    <property type="match status" value="1"/>
</dbReference>
<dbReference type="PANTHER" id="PTHR43080">
    <property type="entry name" value="CBS DOMAIN-CONTAINING PROTEIN CBSX3, MITOCHONDRIAL"/>
    <property type="match status" value="1"/>
</dbReference>
<comment type="caution">
    <text evidence="5">The sequence shown here is derived from an EMBL/GenBank/DDBJ whole genome shotgun (WGS) entry which is preliminary data.</text>
</comment>
<dbReference type="SMART" id="SM00116">
    <property type="entry name" value="CBS"/>
    <property type="match status" value="2"/>
</dbReference>
<dbReference type="CDD" id="cd04586">
    <property type="entry name" value="CBS_pair_BON_assoc"/>
    <property type="match status" value="1"/>
</dbReference>
<dbReference type="PROSITE" id="PS51371">
    <property type="entry name" value="CBS"/>
    <property type="match status" value="2"/>
</dbReference>
<dbReference type="InterPro" id="IPR017080">
    <property type="entry name" value="UCP036990_CBS_BON"/>
</dbReference>
<feature type="domain" description="BON" evidence="3">
    <location>
        <begin position="159"/>
        <end position="231"/>
    </location>
</feature>
<dbReference type="InterPro" id="IPR046342">
    <property type="entry name" value="CBS_dom_sf"/>
</dbReference>
<evidence type="ECO:0000259" key="3">
    <source>
        <dbReference type="PROSITE" id="PS50914"/>
    </source>
</evidence>